<feature type="compositionally biased region" description="Acidic residues" evidence="1">
    <location>
        <begin position="125"/>
        <end position="134"/>
    </location>
</feature>
<feature type="domain" description="CxC2-like cysteine cluster KDZ transposase-associated" evidence="2">
    <location>
        <begin position="171"/>
        <end position="255"/>
    </location>
</feature>
<feature type="region of interest" description="Disordered" evidence="1">
    <location>
        <begin position="76"/>
        <end position="104"/>
    </location>
</feature>
<reference evidence="3" key="1">
    <citation type="submission" date="2021-02" db="EMBL/GenBank/DDBJ databases">
        <title>Psilocybe cubensis genome.</title>
        <authorList>
            <person name="Mckernan K.J."/>
            <person name="Crawford S."/>
            <person name="Trippe A."/>
            <person name="Kane L.T."/>
            <person name="Mclaughlin S."/>
        </authorList>
    </citation>
    <scope>NUCLEOTIDE SEQUENCE [LARGE SCALE GENOMIC DNA]</scope>
    <source>
        <strain evidence="3">MGC-MH-2018</strain>
    </source>
</reference>
<name>A0A8H7XZ57_PSICU</name>
<proteinExistence type="predicted"/>
<dbReference type="PANTHER" id="PTHR33096:SF1">
    <property type="entry name" value="CXC1-LIKE CYSTEINE CLUSTER ASSOCIATED WITH KDZ TRANSPOSASES DOMAIN-CONTAINING PROTEIN"/>
    <property type="match status" value="1"/>
</dbReference>
<protein>
    <recommendedName>
        <fullName evidence="2">CxC2-like cysteine cluster KDZ transposase-associated domain-containing protein</fullName>
    </recommendedName>
</protein>
<gene>
    <name evidence="3" type="ORF">JR316_006865</name>
</gene>
<organism evidence="3">
    <name type="scientific">Psilocybe cubensis</name>
    <name type="common">Psychedelic mushroom</name>
    <name type="synonym">Stropharia cubensis</name>
    <dbReference type="NCBI Taxonomy" id="181762"/>
    <lineage>
        <taxon>Eukaryota</taxon>
        <taxon>Fungi</taxon>
        <taxon>Dikarya</taxon>
        <taxon>Basidiomycota</taxon>
        <taxon>Agaricomycotina</taxon>
        <taxon>Agaricomycetes</taxon>
        <taxon>Agaricomycetidae</taxon>
        <taxon>Agaricales</taxon>
        <taxon>Agaricineae</taxon>
        <taxon>Strophariaceae</taxon>
        <taxon>Psilocybe</taxon>
    </lineage>
</organism>
<evidence type="ECO:0000313" key="3">
    <source>
        <dbReference type="EMBL" id="KAG5168270.1"/>
    </source>
</evidence>
<feature type="compositionally biased region" description="Acidic residues" evidence="1">
    <location>
        <begin position="1540"/>
        <end position="1555"/>
    </location>
</feature>
<dbReference type="Pfam" id="PF18803">
    <property type="entry name" value="CxC2"/>
    <property type="match status" value="1"/>
</dbReference>
<feature type="compositionally biased region" description="Polar residues" evidence="1">
    <location>
        <begin position="621"/>
        <end position="638"/>
    </location>
</feature>
<dbReference type="EMBL" id="JAFIQS010000006">
    <property type="protein sequence ID" value="KAG5168270.1"/>
    <property type="molecule type" value="Genomic_DNA"/>
</dbReference>
<feature type="compositionally biased region" description="Basic residues" evidence="1">
    <location>
        <begin position="1327"/>
        <end position="1336"/>
    </location>
</feature>
<evidence type="ECO:0000256" key="1">
    <source>
        <dbReference type="SAM" id="MobiDB-lite"/>
    </source>
</evidence>
<evidence type="ECO:0000259" key="2">
    <source>
        <dbReference type="Pfam" id="PF18803"/>
    </source>
</evidence>
<accession>A0A8H7XZ57</accession>
<feature type="compositionally biased region" description="Polar residues" evidence="1">
    <location>
        <begin position="77"/>
        <end position="88"/>
    </location>
</feature>
<feature type="compositionally biased region" description="Polar residues" evidence="1">
    <location>
        <begin position="1480"/>
        <end position="1493"/>
    </location>
</feature>
<dbReference type="InterPro" id="IPR040521">
    <property type="entry name" value="KDZ"/>
</dbReference>
<feature type="region of interest" description="Disordered" evidence="1">
    <location>
        <begin position="1322"/>
        <end position="1345"/>
    </location>
</feature>
<feature type="region of interest" description="Disordered" evidence="1">
    <location>
        <begin position="617"/>
        <end position="638"/>
    </location>
</feature>
<dbReference type="Pfam" id="PF18758">
    <property type="entry name" value="KDZ"/>
    <property type="match status" value="1"/>
</dbReference>
<comment type="caution">
    <text evidence="3">The sequence shown here is derived from an EMBL/GenBank/DDBJ whole genome shotgun (WGS) entry which is preliminary data.</text>
</comment>
<sequence length="1555" mass="175255">MHRVEQWTGTHFRKAELWEVGTYLLIPHHSGEAICPSLNARIAFLESLEEPKDWSEQARLRSLDLSQVPWRTDETRATSINEYNTPQDVNEMGAEPEPNGPSDAEFEKLLDDLLEDPSMELPSDVLDDEDEETANGDSDVGNIPQYLQYPTEATPNISSHANHVPRVDGLNNSYVRVVHTNGLHHLAMVSCVCHSQGSDTLPLDLVASRLLPTSFYHTRTLFSAHLLDYFRLSNLELKASAYQFYSLLKRITNSMAPSSVVDLYNEFRRMSRLWRWMKKLKWAGFAGHNGKSALNVGKGELANYCPACPQPGINIDPNWREDPNKWVYKRIFVADGNFKADHVRSEKPSRDIWLSEGGGMMPQREEYHAFLKTAIEALTGAPCENTFRAIQNSLLSSSSCDVTGVVGVACARHGCYAPNALVNLFKGEQQKNVDFAFLAALRSTGVHPDQGTMVIYDIICQYIIHLLKRIKQHLPNGLKVDRAIGMFHVHAHKDECFFRYAPTFIPGAACVCGEILESLWADLNSISPAARTATLAHRTEILDDHASDSNHKKALEITKYLCRRHLESVQARETYRISFANLTKAADPDAVNLWKKQIEDAEARRLEDPKVMDIYTAKRPGQSTSSNRDSEAECTSESLTPTESWIQFALLVEEKQLDIRVRARRLVNHDRLTDRVKLQKLRDALKPLLSQLSLLQANAGVVTTAVHGQSFSEQLFVDWEEDKDVLAPGSAPPEYDAIDKQLLCLPSNGTADNIYAPYELKAQISQARSLLDQLRERIAERSFQYSDIVRHAPRKGVRTRGYAAAKELKDQIFLHAQAYSHCRSCLVQLGADVSTLQEFRILTKDDVKSSTAVINPNIAGSTKFRLSWIWYSINQRLGPRWALDPNADSAADPYSIGEDADPATVLEFKRVHWLRARALYNRWLEEETLVRYEMRWTVLFFLHKSKWWLDTINGDRALTPGATAYAHRQSQMYKRLALIGDHYFKQTNSENPPTIRPFRQLSAPVMDEVPSIRPFRPFDLQYGSSPRQQEYLQLVIFCSASRFREALIHILQASGQRRKQWMQRSLQKELNWVLSLIGRGYVVGLNLEIPHLIRCLADSLGSVDKDILPINIDMAFVEILASGTREWAFDKRVGSYIYAWWNSNSAPKPEDHMGTPTIEAILSHHKAEFYKTFDPEPTTTFDDLLKAHIFNQVPDVPANLPLIHPVQVILNKVGDTCDACDAFQNLSIESIQQLSSAKNHTSSMFSTANTELDRISRRAIGFFELYEASQRAADLNKDPAMTHSDENPASKWTWGRELTAKEVCSLGGKKKAFHSGYAESLRDGKLRSRSQHKASHSPHASDNFEPVSPLVQEKHMSDKSVIHPQYFKDGTDKGSIASLIEMAETTYKSESDSDDNVNHVEGSQTVLELLAQAEYIYSDDDDEDKNSEVNNVAACAQAPQSVSELLAQAEYISSDDNENGDDIQEGHNGGKVAGKKRQISESPTDSDSGPIRQTKNRRSDSQTVKSKDNSTPYFTKSFFARQLDEGLFENDADPNANDEKDSDDEGVSDGGEMEE</sequence>
<feature type="compositionally biased region" description="Basic and acidic residues" evidence="1">
    <location>
        <begin position="1497"/>
        <end position="1508"/>
    </location>
</feature>
<feature type="region of interest" description="Disordered" evidence="1">
    <location>
        <begin position="1455"/>
        <end position="1555"/>
    </location>
</feature>
<feature type="region of interest" description="Disordered" evidence="1">
    <location>
        <begin position="118"/>
        <end position="145"/>
    </location>
</feature>
<dbReference type="InterPro" id="IPR041457">
    <property type="entry name" value="CxC2_KDZ-assoc"/>
</dbReference>
<dbReference type="PANTHER" id="PTHR33096">
    <property type="entry name" value="CXC2 DOMAIN-CONTAINING PROTEIN"/>
    <property type="match status" value="1"/>
</dbReference>